<dbReference type="STRING" id="215637.A0A4P9ZXI1"/>
<dbReference type="SUPFAM" id="SSF144000">
    <property type="entry name" value="Oxysterol-binding protein-like"/>
    <property type="match status" value="1"/>
</dbReference>
<dbReference type="InterPro" id="IPR018494">
    <property type="entry name" value="Oxysterol-bd_CS"/>
</dbReference>
<dbReference type="InterPro" id="IPR000648">
    <property type="entry name" value="Oxysterol-bd"/>
</dbReference>
<protein>
    <submittedName>
        <fullName evidence="3">Oxysterol-binding protein</fullName>
    </submittedName>
</protein>
<comment type="similarity">
    <text evidence="1 2">Belongs to the OSBP family.</text>
</comment>
<evidence type="ECO:0000313" key="3">
    <source>
        <dbReference type="EMBL" id="RKP38088.1"/>
    </source>
</evidence>
<dbReference type="PROSITE" id="PS01013">
    <property type="entry name" value="OSBP"/>
    <property type="match status" value="1"/>
</dbReference>
<name>A0A4P9ZXI1_9FUNG</name>
<keyword evidence="4" id="KW-1185">Reference proteome</keyword>
<dbReference type="GO" id="GO:0032934">
    <property type="term" value="F:sterol binding"/>
    <property type="evidence" value="ECO:0007669"/>
    <property type="project" value="TreeGrafter"/>
</dbReference>
<accession>A0A4P9ZXI1</accession>
<dbReference type="PANTHER" id="PTHR10972:SF212">
    <property type="entry name" value="OXYSTEROL-BINDING PROTEIN-LIKE PROTEIN 1"/>
    <property type="match status" value="1"/>
</dbReference>
<proteinExistence type="inferred from homology"/>
<reference evidence="4" key="1">
    <citation type="journal article" date="2018" name="Nat. Microbiol.">
        <title>Leveraging single-cell genomics to expand the fungal tree of life.</title>
        <authorList>
            <person name="Ahrendt S.R."/>
            <person name="Quandt C.A."/>
            <person name="Ciobanu D."/>
            <person name="Clum A."/>
            <person name="Salamov A."/>
            <person name="Andreopoulos B."/>
            <person name="Cheng J.F."/>
            <person name="Woyke T."/>
            <person name="Pelin A."/>
            <person name="Henrissat B."/>
            <person name="Reynolds N.K."/>
            <person name="Benny G.L."/>
            <person name="Smith M.E."/>
            <person name="James T.Y."/>
            <person name="Grigoriev I.V."/>
        </authorList>
    </citation>
    <scope>NUCLEOTIDE SEQUENCE [LARGE SCALE GENOMIC DNA]</scope>
    <source>
        <strain evidence="4">RSA 468</strain>
    </source>
</reference>
<dbReference type="Gene3D" id="2.40.160.120">
    <property type="match status" value="1"/>
</dbReference>
<gene>
    <name evidence="3" type="ORF">BJ085DRAFT_17906</name>
</gene>
<dbReference type="GO" id="GO:0016020">
    <property type="term" value="C:membrane"/>
    <property type="evidence" value="ECO:0007669"/>
    <property type="project" value="TreeGrafter"/>
</dbReference>
<dbReference type="Gene3D" id="3.30.70.3490">
    <property type="match status" value="1"/>
</dbReference>
<dbReference type="PANTHER" id="PTHR10972">
    <property type="entry name" value="OXYSTEROL-BINDING PROTEIN-RELATED"/>
    <property type="match status" value="1"/>
</dbReference>
<dbReference type="InterPro" id="IPR037239">
    <property type="entry name" value="OSBP_sf"/>
</dbReference>
<evidence type="ECO:0000256" key="1">
    <source>
        <dbReference type="ARBA" id="ARBA00008842"/>
    </source>
</evidence>
<dbReference type="Pfam" id="PF01237">
    <property type="entry name" value="Oxysterol_BP"/>
    <property type="match status" value="1"/>
</dbReference>
<evidence type="ECO:0000313" key="4">
    <source>
        <dbReference type="Proteomes" id="UP000268162"/>
    </source>
</evidence>
<dbReference type="GO" id="GO:0005829">
    <property type="term" value="C:cytosol"/>
    <property type="evidence" value="ECO:0007669"/>
    <property type="project" value="TreeGrafter"/>
</dbReference>
<organism evidence="3 4">
    <name type="scientific">Dimargaris cristalligena</name>
    <dbReference type="NCBI Taxonomy" id="215637"/>
    <lineage>
        <taxon>Eukaryota</taxon>
        <taxon>Fungi</taxon>
        <taxon>Fungi incertae sedis</taxon>
        <taxon>Zoopagomycota</taxon>
        <taxon>Kickxellomycotina</taxon>
        <taxon>Dimargaritomycetes</taxon>
        <taxon>Dimargaritales</taxon>
        <taxon>Dimargaritaceae</taxon>
        <taxon>Dimargaris</taxon>
    </lineage>
</organism>
<sequence length="402" mass="46103">MEKSRFTALWGILHKLVGVKDFVNMRISLPAELLDPVPNLEHWNYMERPDYFARISDPEDPVDRMLAVAAWWFTKDIKYIHHKLKKPYNSILGEQFLCHWLVEDPAKTAATADTNPGRSSEIPPGKLRVEYITEQISHHPPVSAYHYRCLERGIHASGLDHICARFTGTSVRVEPGERARGLYLQLDQRDNEAYTVTHPAGNVTGFLRGQLTVQIADQSVVTCPQTGLALIIIYKEERWFGKNKYAVEGKVFRYDPKVAKDSKHHPEKMKFTDIPKNQVVATLEGSWRGQIHVTRTSTESGAAASSQLLVDLEQLAIMPKRVKPLEQQHELESRRVWADVTDHLVAGRYSAATKAKHIIEDRQRHKAAEDKKLNREFQSEFFTFESCNPYNPILKEDRPFNI</sequence>
<dbReference type="AlphaFoldDB" id="A0A4P9ZXI1"/>
<dbReference type="Proteomes" id="UP000268162">
    <property type="component" value="Unassembled WGS sequence"/>
</dbReference>
<evidence type="ECO:0000256" key="2">
    <source>
        <dbReference type="RuleBase" id="RU003844"/>
    </source>
</evidence>
<dbReference type="EMBL" id="ML002406">
    <property type="protein sequence ID" value="RKP38088.1"/>
    <property type="molecule type" value="Genomic_DNA"/>
</dbReference>